<feature type="domain" description="Fic/DOC N-terminal" evidence="1">
    <location>
        <begin position="3"/>
        <end position="59"/>
    </location>
</feature>
<accession>A0A2W1N4Z0</accession>
<keyword evidence="3" id="KW-1185">Reference proteome</keyword>
<comment type="caution">
    <text evidence="2">The sequence shown here is derived from an EMBL/GenBank/DDBJ whole genome shotgun (WGS) entry which is preliminary data.</text>
</comment>
<gene>
    <name evidence="2" type="ORF">DNU06_06030</name>
</gene>
<dbReference type="AlphaFoldDB" id="A0A2W1N4Z0"/>
<organism evidence="2 3">
    <name type="scientific">Putridiphycobacter roseus</name>
    <dbReference type="NCBI Taxonomy" id="2219161"/>
    <lineage>
        <taxon>Bacteria</taxon>
        <taxon>Pseudomonadati</taxon>
        <taxon>Bacteroidota</taxon>
        <taxon>Flavobacteriia</taxon>
        <taxon>Flavobacteriales</taxon>
        <taxon>Crocinitomicaceae</taxon>
        <taxon>Putridiphycobacter</taxon>
    </lineage>
</organism>
<sequence length="66" mass="7560">MLRIQNPNMLINIIALQDAQSSTAIENIFITQYELYKALSDSLKEQEANPSTKEVLRCREGFMGRI</sequence>
<dbReference type="OrthoDB" id="9814400at2"/>
<proteinExistence type="predicted"/>
<dbReference type="Proteomes" id="UP000249248">
    <property type="component" value="Unassembled WGS sequence"/>
</dbReference>
<evidence type="ECO:0000313" key="2">
    <source>
        <dbReference type="EMBL" id="PZE18171.1"/>
    </source>
</evidence>
<dbReference type="EMBL" id="QKSB01000002">
    <property type="protein sequence ID" value="PZE18171.1"/>
    <property type="molecule type" value="Genomic_DNA"/>
</dbReference>
<evidence type="ECO:0000313" key="3">
    <source>
        <dbReference type="Proteomes" id="UP000249248"/>
    </source>
</evidence>
<dbReference type="Pfam" id="PF13784">
    <property type="entry name" value="Fic_N"/>
    <property type="match status" value="1"/>
</dbReference>
<reference evidence="2 3" key="1">
    <citation type="submission" date="2018-06" db="EMBL/GenBank/DDBJ databases">
        <title>The draft genome sequence of Crocinitomix sp. SM1701.</title>
        <authorList>
            <person name="Zhang X."/>
        </authorList>
    </citation>
    <scope>NUCLEOTIDE SEQUENCE [LARGE SCALE GENOMIC DNA]</scope>
    <source>
        <strain evidence="2 3">SM1701</strain>
    </source>
</reference>
<evidence type="ECO:0000259" key="1">
    <source>
        <dbReference type="Pfam" id="PF13784"/>
    </source>
</evidence>
<name>A0A2W1N4Z0_9FLAO</name>
<dbReference type="InterPro" id="IPR025758">
    <property type="entry name" value="Fic/DOC_N"/>
</dbReference>
<protein>
    <recommendedName>
        <fullName evidence="1">Fic/DOC N-terminal domain-containing protein</fullName>
    </recommendedName>
</protein>